<dbReference type="Gene3D" id="2.60.120.10">
    <property type="entry name" value="Jelly Rolls"/>
    <property type="match status" value="1"/>
</dbReference>
<gene>
    <name evidence="1" type="ORF">C3E78_01960</name>
</gene>
<sequence>MFVRRPTAAPLSLADLAALTQEVADDVRAGLHEVHADAESRWHVRLRCDDQVDVWLISWTEDQGTQLHDHAYSPPLTRRSYYDVEGHQLTRLASVWTDNPEAPAPELRAAS</sequence>
<evidence type="ECO:0000313" key="2">
    <source>
        <dbReference type="Proteomes" id="UP000244384"/>
    </source>
</evidence>
<protein>
    <submittedName>
        <fullName evidence="1">Uncharacterized protein</fullName>
    </submittedName>
</protein>
<dbReference type="KEGG" id="aez:C3E78_01960"/>
<accession>A0A5F2EQS7</accession>
<name>A0A2S0WIC8_9ACTN</name>
<proteinExistence type="predicted"/>
<dbReference type="InterPro" id="IPR014710">
    <property type="entry name" value="RmlC-like_jellyroll"/>
</dbReference>
<accession>A0A2S0WIC8</accession>
<dbReference type="RefSeq" id="WP_108576729.1">
    <property type="nucleotide sequence ID" value="NZ_CP026952.1"/>
</dbReference>
<organism evidence="1 2">
    <name type="scientific">Aeromicrobium chenweiae</name>
    <dbReference type="NCBI Taxonomy" id="2079793"/>
    <lineage>
        <taxon>Bacteria</taxon>
        <taxon>Bacillati</taxon>
        <taxon>Actinomycetota</taxon>
        <taxon>Actinomycetes</taxon>
        <taxon>Propionibacteriales</taxon>
        <taxon>Nocardioidaceae</taxon>
        <taxon>Aeromicrobium</taxon>
    </lineage>
</organism>
<dbReference type="AlphaFoldDB" id="A0A2S0WIC8"/>
<evidence type="ECO:0000313" key="1">
    <source>
        <dbReference type="EMBL" id="AWB91083.1"/>
    </source>
</evidence>
<dbReference type="Proteomes" id="UP000244384">
    <property type="component" value="Chromosome"/>
</dbReference>
<dbReference type="InterPro" id="IPR011051">
    <property type="entry name" value="RmlC_Cupin_sf"/>
</dbReference>
<keyword evidence="2" id="KW-1185">Reference proteome</keyword>
<dbReference type="SUPFAM" id="SSF51182">
    <property type="entry name" value="RmlC-like cupins"/>
    <property type="match status" value="1"/>
</dbReference>
<dbReference type="OrthoDB" id="4217976at2"/>
<dbReference type="EMBL" id="CP026952">
    <property type="protein sequence ID" value="AWB91083.1"/>
    <property type="molecule type" value="Genomic_DNA"/>
</dbReference>
<reference evidence="2" key="1">
    <citation type="submission" date="2018-01" db="EMBL/GenBank/DDBJ databases">
        <authorList>
            <person name="Li J."/>
        </authorList>
    </citation>
    <scope>NUCLEOTIDE SEQUENCE [LARGE SCALE GENOMIC DNA]</scope>
    <source>
        <strain evidence="2">592</strain>
    </source>
</reference>